<name>A0A653DJK3_CALMS</name>
<sequence length="64" mass="7706">MFLTRILLKKVKSKTVMVQMESVVSGHTYNQIRERLADKLETIRFDPYIQKESVYREKKKVRSM</sequence>
<dbReference type="PANTHER" id="PTHR47037">
    <property type="entry name" value="39S RIBOSOMAL PROTEIN L33, MITOCHONDRIAL"/>
    <property type="match status" value="1"/>
</dbReference>
<evidence type="ECO:0000313" key="11">
    <source>
        <dbReference type="Proteomes" id="UP000410492"/>
    </source>
</evidence>
<dbReference type="OrthoDB" id="275534at2759"/>
<evidence type="ECO:0000256" key="2">
    <source>
        <dbReference type="ARBA" id="ARBA00007596"/>
    </source>
</evidence>
<accession>A0A653DJK3</accession>
<dbReference type="InterPro" id="IPR038584">
    <property type="entry name" value="Ribosomal_bL33_sf"/>
</dbReference>
<dbReference type="FunFam" id="2.20.28.120:FF:000005">
    <property type="entry name" value="39S ribosomal protein L33, mitochondrial"/>
    <property type="match status" value="1"/>
</dbReference>
<dbReference type="EMBL" id="CAACVG010012492">
    <property type="protein sequence ID" value="VEN60386.1"/>
    <property type="molecule type" value="Genomic_DNA"/>
</dbReference>
<dbReference type="GO" id="GO:0006412">
    <property type="term" value="P:translation"/>
    <property type="evidence" value="ECO:0007669"/>
    <property type="project" value="InterPro"/>
</dbReference>
<evidence type="ECO:0000256" key="8">
    <source>
        <dbReference type="ARBA" id="ARBA00035436"/>
    </source>
</evidence>
<gene>
    <name evidence="10" type="ORF">CALMAC_LOCUS18101</name>
</gene>
<comment type="subcellular location">
    <subcellularLocation>
        <location evidence="1">Mitochondrion</location>
    </subcellularLocation>
</comment>
<dbReference type="Proteomes" id="UP000410492">
    <property type="component" value="Unassembled WGS sequence"/>
</dbReference>
<comment type="subunit">
    <text evidence="9">Component of the mitochondrial ribosome large subunit (39S) which comprises a 16S rRNA and about 50 distinct proteins.</text>
</comment>
<protein>
    <recommendedName>
        <fullName evidence="7">Large ribosomal subunit protein bL33m</fullName>
    </recommendedName>
    <alternativeName>
        <fullName evidence="8">39S ribosomal protein L33, mitochondrial</fullName>
    </alternativeName>
</protein>
<organism evidence="10 11">
    <name type="scientific">Callosobruchus maculatus</name>
    <name type="common">Southern cowpea weevil</name>
    <name type="synonym">Pulse bruchid</name>
    <dbReference type="NCBI Taxonomy" id="64391"/>
    <lineage>
        <taxon>Eukaryota</taxon>
        <taxon>Metazoa</taxon>
        <taxon>Ecdysozoa</taxon>
        <taxon>Arthropoda</taxon>
        <taxon>Hexapoda</taxon>
        <taxon>Insecta</taxon>
        <taxon>Pterygota</taxon>
        <taxon>Neoptera</taxon>
        <taxon>Endopterygota</taxon>
        <taxon>Coleoptera</taxon>
        <taxon>Polyphaga</taxon>
        <taxon>Cucujiformia</taxon>
        <taxon>Chrysomeloidea</taxon>
        <taxon>Chrysomelidae</taxon>
        <taxon>Bruchinae</taxon>
        <taxon>Bruchini</taxon>
        <taxon>Callosobruchus</taxon>
    </lineage>
</organism>
<keyword evidence="6" id="KW-0687">Ribonucleoprotein</keyword>
<dbReference type="InterPro" id="IPR011332">
    <property type="entry name" value="Ribosomal_zn-bd"/>
</dbReference>
<evidence type="ECO:0000256" key="3">
    <source>
        <dbReference type="ARBA" id="ARBA00022946"/>
    </source>
</evidence>
<dbReference type="InterPro" id="IPR052008">
    <property type="entry name" value="Mitoribosomal_protein_bL33"/>
</dbReference>
<dbReference type="GO" id="GO:1990904">
    <property type="term" value="C:ribonucleoprotein complex"/>
    <property type="evidence" value="ECO:0007669"/>
    <property type="project" value="UniProtKB-KW"/>
</dbReference>
<evidence type="ECO:0000256" key="4">
    <source>
        <dbReference type="ARBA" id="ARBA00022980"/>
    </source>
</evidence>
<keyword evidence="3" id="KW-0809">Transit peptide</keyword>
<evidence type="ECO:0000256" key="5">
    <source>
        <dbReference type="ARBA" id="ARBA00023128"/>
    </source>
</evidence>
<reference evidence="10 11" key="1">
    <citation type="submission" date="2019-01" db="EMBL/GenBank/DDBJ databases">
        <authorList>
            <person name="Sayadi A."/>
        </authorList>
    </citation>
    <scope>NUCLEOTIDE SEQUENCE [LARGE SCALE GENOMIC DNA]</scope>
</reference>
<keyword evidence="11" id="KW-1185">Reference proteome</keyword>
<keyword evidence="5" id="KW-0496">Mitochondrion</keyword>
<dbReference type="AlphaFoldDB" id="A0A653DJK3"/>
<evidence type="ECO:0000313" key="10">
    <source>
        <dbReference type="EMBL" id="VEN60386.1"/>
    </source>
</evidence>
<dbReference type="GO" id="GO:0005840">
    <property type="term" value="C:ribosome"/>
    <property type="evidence" value="ECO:0007669"/>
    <property type="project" value="UniProtKB-KW"/>
</dbReference>
<evidence type="ECO:0000256" key="7">
    <source>
        <dbReference type="ARBA" id="ARBA00035275"/>
    </source>
</evidence>
<dbReference type="PANTHER" id="PTHR47037:SF1">
    <property type="entry name" value="LARGE RIBOSOMAL SUBUNIT PROTEIN BL33M"/>
    <property type="match status" value="1"/>
</dbReference>
<dbReference type="Gene3D" id="2.20.28.120">
    <property type="entry name" value="Ribosomal protein L33"/>
    <property type="match status" value="1"/>
</dbReference>
<dbReference type="GO" id="GO:0005739">
    <property type="term" value="C:mitochondrion"/>
    <property type="evidence" value="ECO:0007669"/>
    <property type="project" value="UniProtKB-SubCell"/>
</dbReference>
<evidence type="ECO:0000256" key="6">
    <source>
        <dbReference type="ARBA" id="ARBA00023274"/>
    </source>
</evidence>
<keyword evidence="4" id="KW-0689">Ribosomal protein</keyword>
<dbReference type="SUPFAM" id="SSF57829">
    <property type="entry name" value="Zn-binding ribosomal proteins"/>
    <property type="match status" value="1"/>
</dbReference>
<comment type="similarity">
    <text evidence="2">Belongs to the bacterial ribosomal protein bL33 family.</text>
</comment>
<evidence type="ECO:0000256" key="1">
    <source>
        <dbReference type="ARBA" id="ARBA00004173"/>
    </source>
</evidence>
<evidence type="ECO:0000256" key="9">
    <source>
        <dbReference type="ARBA" id="ARBA00038782"/>
    </source>
</evidence>
<proteinExistence type="inferred from homology"/>